<evidence type="ECO:0000256" key="3">
    <source>
        <dbReference type="ARBA" id="ARBA00023015"/>
    </source>
</evidence>
<feature type="domain" description="PAS" evidence="7">
    <location>
        <begin position="290"/>
        <end position="360"/>
    </location>
</feature>
<name>A0A9D6Z791_9BACT</name>
<dbReference type="InterPro" id="IPR000014">
    <property type="entry name" value="PAS"/>
</dbReference>
<dbReference type="FunFam" id="3.40.50.300:FF:000006">
    <property type="entry name" value="DNA-binding transcriptional regulator NtrC"/>
    <property type="match status" value="1"/>
</dbReference>
<dbReference type="AlphaFoldDB" id="A0A9D6Z791"/>
<reference evidence="9" key="1">
    <citation type="submission" date="2020-07" db="EMBL/GenBank/DDBJ databases">
        <title>Huge and variable diversity of episymbiotic CPR bacteria and DPANN archaea in groundwater ecosystems.</title>
        <authorList>
            <person name="He C.Y."/>
            <person name="Keren R."/>
            <person name="Whittaker M."/>
            <person name="Farag I.F."/>
            <person name="Doudna J."/>
            <person name="Cate J.H.D."/>
            <person name="Banfield J.F."/>
        </authorList>
    </citation>
    <scope>NUCLEOTIDE SEQUENCE</scope>
    <source>
        <strain evidence="9">NC_groundwater_1664_Pr3_B-0.1um_52_9</strain>
    </source>
</reference>
<gene>
    <name evidence="9" type="ORF">HY912_15420</name>
</gene>
<dbReference type="PRINTS" id="PR01590">
    <property type="entry name" value="HTHFIS"/>
</dbReference>
<keyword evidence="5" id="KW-0175">Coiled coil</keyword>
<dbReference type="Gene3D" id="3.30.450.20">
    <property type="entry name" value="PAS domain"/>
    <property type="match status" value="3"/>
</dbReference>
<keyword evidence="1" id="KW-0547">Nucleotide-binding</keyword>
<evidence type="ECO:0000256" key="5">
    <source>
        <dbReference type="SAM" id="Coils"/>
    </source>
</evidence>
<dbReference type="CDD" id="cd00009">
    <property type="entry name" value="AAA"/>
    <property type="match status" value="1"/>
</dbReference>
<keyword evidence="4" id="KW-0804">Transcription</keyword>
<evidence type="ECO:0000259" key="8">
    <source>
        <dbReference type="PROSITE" id="PS50113"/>
    </source>
</evidence>
<keyword evidence="3" id="KW-0805">Transcription regulation</keyword>
<dbReference type="PROSITE" id="PS00675">
    <property type="entry name" value="SIGMA54_INTERACT_1"/>
    <property type="match status" value="1"/>
</dbReference>
<dbReference type="CDD" id="cd00130">
    <property type="entry name" value="PAS"/>
    <property type="match status" value="3"/>
</dbReference>
<evidence type="ECO:0000313" key="9">
    <source>
        <dbReference type="EMBL" id="MBI5250876.1"/>
    </source>
</evidence>
<dbReference type="InterPro" id="IPR000700">
    <property type="entry name" value="PAS-assoc_C"/>
</dbReference>
<dbReference type="SUPFAM" id="SSF55785">
    <property type="entry name" value="PYP-like sensor domain (PAS domain)"/>
    <property type="match status" value="3"/>
</dbReference>
<dbReference type="InterPro" id="IPR025662">
    <property type="entry name" value="Sigma_54_int_dom_ATP-bd_1"/>
</dbReference>
<evidence type="ECO:0000256" key="1">
    <source>
        <dbReference type="ARBA" id="ARBA00022741"/>
    </source>
</evidence>
<feature type="domain" description="PAC" evidence="8">
    <location>
        <begin position="118"/>
        <end position="169"/>
    </location>
</feature>
<dbReference type="PANTHER" id="PTHR32071">
    <property type="entry name" value="TRANSCRIPTIONAL REGULATORY PROTEIN"/>
    <property type="match status" value="1"/>
</dbReference>
<accession>A0A9D6Z791</accession>
<proteinExistence type="predicted"/>
<dbReference type="InterPro" id="IPR001610">
    <property type="entry name" value="PAC"/>
</dbReference>
<dbReference type="Pfam" id="PF00158">
    <property type="entry name" value="Sigma54_activat"/>
    <property type="match status" value="1"/>
</dbReference>
<dbReference type="InterPro" id="IPR009057">
    <property type="entry name" value="Homeodomain-like_sf"/>
</dbReference>
<evidence type="ECO:0000259" key="6">
    <source>
        <dbReference type="PROSITE" id="PS50045"/>
    </source>
</evidence>
<dbReference type="SMART" id="SM00086">
    <property type="entry name" value="PAC"/>
    <property type="match status" value="2"/>
</dbReference>
<evidence type="ECO:0000313" key="10">
    <source>
        <dbReference type="Proteomes" id="UP000807825"/>
    </source>
</evidence>
<dbReference type="PROSITE" id="PS50113">
    <property type="entry name" value="PAC"/>
    <property type="match status" value="2"/>
</dbReference>
<dbReference type="InterPro" id="IPR003593">
    <property type="entry name" value="AAA+_ATPase"/>
</dbReference>
<dbReference type="Pfam" id="PF08448">
    <property type="entry name" value="PAS_4"/>
    <property type="match status" value="2"/>
</dbReference>
<protein>
    <submittedName>
        <fullName evidence="9">Sigma 54-interacting transcriptional regulator</fullName>
    </submittedName>
</protein>
<dbReference type="Gene3D" id="3.40.50.300">
    <property type="entry name" value="P-loop containing nucleotide triphosphate hydrolases"/>
    <property type="match status" value="1"/>
</dbReference>
<evidence type="ECO:0000256" key="2">
    <source>
        <dbReference type="ARBA" id="ARBA00022840"/>
    </source>
</evidence>
<organism evidence="9 10">
    <name type="scientific">Desulfomonile tiedjei</name>
    <dbReference type="NCBI Taxonomy" id="2358"/>
    <lineage>
        <taxon>Bacteria</taxon>
        <taxon>Pseudomonadati</taxon>
        <taxon>Thermodesulfobacteriota</taxon>
        <taxon>Desulfomonilia</taxon>
        <taxon>Desulfomonilales</taxon>
        <taxon>Desulfomonilaceae</taxon>
        <taxon>Desulfomonile</taxon>
    </lineage>
</organism>
<dbReference type="InterPro" id="IPR013656">
    <property type="entry name" value="PAS_4"/>
</dbReference>
<dbReference type="GO" id="GO:0043565">
    <property type="term" value="F:sequence-specific DNA binding"/>
    <property type="evidence" value="ECO:0007669"/>
    <property type="project" value="InterPro"/>
</dbReference>
<dbReference type="SMART" id="SM00382">
    <property type="entry name" value="AAA"/>
    <property type="match status" value="1"/>
</dbReference>
<dbReference type="GO" id="GO:0005524">
    <property type="term" value="F:ATP binding"/>
    <property type="evidence" value="ECO:0007669"/>
    <property type="project" value="UniProtKB-KW"/>
</dbReference>
<dbReference type="Pfam" id="PF02954">
    <property type="entry name" value="HTH_8"/>
    <property type="match status" value="1"/>
</dbReference>
<dbReference type="Gene3D" id="1.10.10.60">
    <property type="entry name" value="Homeodomain-like"/>
    <property type="match status" value="1"/>
</dbReference>
<feature type="domain" description="PAC" evidence="8">
    <location>
        <begin position="237"/>
        <end position="289"/>
    </location>
</feature>
<keyword evidence="2" id="KW-0067">ATP-binding</keyword>
<dbReference type="SUPFAM" id="SSF46689">
    <property type="entry name" value="Homeodomain-like"/>
    <property type="match status" value="1"/>
</dbReference>
<dbReference type="InterPro" id="IPR002197">
    <property type="entry name" value="HTH_Fis"/>
</dbReference>
<evidence type="ECO:0000259" key="7">
    <source>
        <dbReference type="PROSITE" id="PS50112"/>
    </source>
</evidence>
<dbReference type="GO" id="GO:0006355">
    <property type="term" value="P:regulation of DNA-templated transcription"/>
    <property type="evidence" value="ECO:0007669"/>
    <property type="project" value="InterPro"/>
</dbReference>
<sequence>MTDPDGTKTQKEVSDELARLRRRLAELEDSELKCRISEEALRKSEAKYKELVELLPQIVYEIDVQGNFTFVNCGGLAAFGYRSEDLAKGIKALDVVVPEDRERLARNLGQVMQGARMSGTDYTALRKDGFTFPIHVYSHPIVRDNSVIGIRGVCVDVSDLRRAQQKLWIKDSAIASSINAICLADLEGNLTYVNPAFLKLWEYDGIKEVLGKHHTELWHLAEKGEEVALALSTEGWWIGELVGKKKSGTLFDAHVSATMVTDAMGEPISLMGSFLDITDRKKLEEELRRSEERFHAVFQGAKDCIFIKDRSLRYTLVNPAVEKLVGLRASEIIGRTAEDIFGKETGEIIKEINLRVLQGQSIEQEQIRQVKGERLTFHDITAPLRSPNGTIVGVCTISRNVSERRNTTRVPRISVREYPSQAMRATLERARFAAARDSIILICGESGSGKDYVAQWIHNHSRRTSGPFFAINCAALPQELAESELFGHEPGAFTGARARKRGLLELAEAGTILLNEIGELPLALQSKLLTFLDTKSFVRVGGERSIHINARLIAATHRNLEEEVTAGRFLPALFYRLNVFSVNVPSLRNRIEDLPMLCEELMSAIALEMQLTEIPVIEPSVLRGLSRYLWPGNVRELRNVLERALMLWDKGRFELIIPMLAKGPQDWSHAVSFPRGRSLHQVTDEITELLCKEALHRCKGKRKEAAQILGISRNSLYRYMKRFSIEPEIGTDN</sequence>
<dbReference type="Proteomes" id="UP000807825">
    <property type="component" value="Unassembled WGS sequence"/>
</dbReference>
<feature type="domain" description="Sigma-54 factor interaction" evidence="6">
    <location>
        <begin position="420"/>
        <end position="646"/>
    </location>
</feature>
<feature type="domain" description="PAS" evidence="7">
    <location>
        <begin position="44"/>
        <end position="115"/>
    </location>
</feature>
<dbReference type="PROSITE" id="PS50112">
    <property type="entry name" value="PAS"/>
    <property type="match status" value="2"/>
</dbReference>
<dbReference type="SMART" id="SM00091">
    <property type="entry name" value="PAS"/>
    <property type="match status" value="3"/>
</dbReference>
<dbReference type="InterPro" id="IPR025944">
    <property type="entry name" value="Sigma_54_int_dom_CS"/>
</dbReference>
<feature type="coiled-coil region" evidence="5">
    <location>
        <begin position="10"/>
        <end position="47"/>
    </location>
</feature>
<dbReference type="PROSITE" id="PS00688">
    <property type="entry name" value="SIGMA54_INTERACT_3"/>
    <property type="match status" value="1"/>
</dbReference>
<dbReference type="NCBIfam" id="TIGR00229">
    <property type="entry name" value="sensory_box"/>
    <property type="match status" value="3"/>
</dbReference>
<dbReference type="InterPro" id="IPR058031">
    <property type="entry name" value="AAA_lid_NorR"/>
</dbReference>
<dbReference type="Pfam" id="PF25601">
    <property type="entry name" value="AAA_lid_14"/>
    <property type="match status" value="1"/>
</dbReference>
<dbReference type="PROSITE" id="PS50045">
    <property type="entry name" value="SIGMA54_INTERACT_4"/>
    <property type="match status" value="1"/>
</dbReference>
<evidence type="ECO:0000256" key="4">
    <source>
        <dbReference type="ARBA" id="ARBA00023163"/>
    </source>
</evidence>
<dbReference type="EMBL" id="JACRDE010000399">
    <property type="protein sequence ID" value="MBI5250876.1"/>
    <property type="molecule type" value="Genomic_DNA"/>
</dbReference>
<dbReference type="Pfam" id="PF13426">
    <property type="entry name" value="PAS_9"/>
    <property type="match status" value="1"/>
</dbReference>
<dbReference type="InterPro" id="IPR027417">
    <property type="entry name" value="P-loop_NTPase"/>
</dbReference>
<dbReference type="Gene3D" id="1.10.8.60">
    <property type="match status" value="1"/>
</dbReference>
<dbReference type="SUPFAM" id="SSF52540">
    <property type="entry name" value="P-loop containing nucleoside triphosphate hydrolases"/>
    <property type="match status" value="1"/>
</dbReference>
<comment type="caution">
    <text evidence="9">The sequence shown here is derived from an EMBL/GenBank/DDBJ whole genome shotgun (WGS) entry which is preliminary data.</text>
</comment>
<dbReference type="InterPro" id="IPR002078">
    <property type="entry name" value="Sigma_54_int"/>
</dbReference>
<dbReference type="InterPro" id="IPR035965">
    <property type="entry name" value="PAS-like_dom_sf"/>
</dbReference>